<dbReference type="CDD" id="cd01610">
    <property type="entry name" value="PAP2_like"/>
    <property type="match status" value="1"/>
</dbReference>
<keyword evidence="1" id="KW-1133">Transmembrane helix</keyword>
<dbReference type="Proteomes" id="UP000034231">
    <property type="component" value="Unassembled WGS sequence"/>
</dbReference>
<organism evidence="3 4">
    <name type="scientific">Candidatus Shapirobacteria bacterium GW2011_GWE1_38_10</name>
    <dbReference type="NCBI Taxonomy" id="1618488"/>
    <lineage>
        <taxon>Bacteria</taxon>
        <taxon>Candidatus Shapironibacteriota</taxon>
    </lineage>
</organism>
<evidence type="ECO:0000259" key="2">
    <source>
        <dbReference type="SMART" id="SM00014"/>
    </source>
</evidence>
<evidence type="ECO:0000256" key="1">
    <source>
        <dbReference type="SAM" id="Phobius"/>
    </source>
</evidence>
<keyword evidence="1" id="KW-0812">Transmembrane</keyword>
<evidence type="ECO:0000313" key="4">
    <source>
        <dbReference type="Proteomes" id="UP000034231"/>
    </source>
</evidence>
<dbReference type="GO" id="GO:0042392">
    <property type="term" value="F:sphingosine-1-phosphate phosphatase activity"/>
    <property type="evidence" value="ECO:0007669"/>
    <property type="project" value="TreeGrafter"/>
</dbReference>
<accession>A0A0G0KL76</accession>
<name>A0A0G0KL76_9BACT</name>
<gene>
    <name evidence="3" type="ORF">US68_C0010G0068</name>
</gene>
<keyword evidence="1" id="KW-0472">Membrane</keyword>
<protein>
    <submittedName>
        <fullName evidence="3">Membrane-associated phospholipid phosphatase</fullName>
    </submittedName>
</protein>
<dbReference type="SUPFAM" id="SSF48317">
    <property type="entry name" value="Acid phosphatase/Vanadium-dependent haloperoxidase"/>
    <property type="match status" value="1"/>
</dbReference>
<dbReference type="SMART" id="SM00014">
    <property type="entry name" value="acidPPc"/>
    <property type="match status" value="1"/>
</dbReference>
<dbReference type="AlphaFoldDB" id="A0A0G0KL76"/>
<dbReference type="InterPro" id="IPR000326">
    <property type="entry name" value="PAP2/HPO"/>
</dbReference>
<dbReference type="PANTHER" id="PTHR14969:SF13">
    <property type="entry name" value="AT30094P"/>
    <property type="match status" value="1"/>
</dbReference>
<dbReference type="Gene3D" id="1.20.144.10">
    <property type="entry name" value="Phosphatidic acid phosphatase type 2/haloperoxidase"/>
    <property type="match status" value="1"/>
</dbReference>
<feature type="domain" description="Phosphatidic acid phosphatase type 2/haloperoxidase" evidence="2">
    <location>
        <begin position="53"/>
        <end position="166"/>
    </location>
</feature>
<proteinExistence type="predicted"/>
<reference evidence="3 4" key="1">
    <citation type="journal article" date="2015" name="Nature">
        <title>rRNA introns, odd ribosomes, and small enigmatic genomes across a large radiation of phyla.</title>
        <authorList>
            <person name="Brown C.T."/>
            <person name="Hug L.A."/>
            <person name="Thomas B.C."/>
            <person name="Sharon I."/>
            <person name="Castelle C.J."/>
            <person name="Singh A."/>
            <person name="Wilkins M.J."/>
            <person name="Williams K.H."/>
            <person name="Banfield J.F."/>
        </authorList>
    </citation>
    <scope>NUCLEOTIDE SEQUENCE [LARGE SCALE GENOMIC DNA]</scope>
</reference>
<feature type="transmembrane region" description="Helical" evidence="1">
    <location>
        <begin position="27"/>
        <end position="48"/>
    </location>
</feature>
<feature type="transmembrane region" description="Helical" evidence="1">
    <location>
        <begin position="151"/>
        <end position="170"/>
    </location>
</feature>
<dbReference type="InterPro" id="IPR036938">
    <property type="entry name" value="PAP2/HPO_sf"/>
</dbReference>
<feature type="transmembrane region" description="Helical" evidence="1">
    <location>
        <begin position="113"/>
        <end position="139"/>
    </location>
</feature>
<comment type="caution">
    <text evidence="3">The sequence shown here is derived from an EMBL/GenBank/DDBJ whole genome shotgun (WGS) entry which is preliminary data.</text>
</comment>
<sequence>MNRKSLFFWQPSVDYLRLLSSTKLGRLSLIILNYAIWVFFFYLSFLLIRTNFSIFWQLFFATIIAETVERLIKKKVFWRRPMFVRHDLTPTGLVDKWYRSGAFPSGHTIKAAFFLLFILQYPVFSIPLFLAICLSLLFFRILVGFHYPIDVLGGALIGLLIWIPVHLINFSPSLNYYLQLIFNTLFFIK</sequence>
<dbReference type="Pfam" id="PF01569">
    <property type="entry name" value="PAP2"/>
    <property type="match status" value="1"/>
</dbReference>
<dbReference type="PANTHER" id="PTHR14969">
    <property type="entry name" value="SPHINGOSINE-1-PHOSPHATE PHOSPHOHYDROLASE"/>
    <property type="match status" value="1"/>
</dbReference>
<evidence type="ECO:0000313" key="3">
    <source>
        <dbReference type="EMBL" id="KKQ49934.1"/>
    </source>
</evidence>
<dbReference type="EMBL" id="LBTX01000010">
    <property type="protein sequence ID" value="KKQ49934.1"/>
    <property type="molecule type" value="Genomic_DNA"/>
</dbReference>